<dbReference type="AlphaFoldDB" id="A0A645I4L1"/>
<dbReference type="InterPro" id="IPR037165">
    <property type="entry name" value="AldOxase/xan_DH_Mopterin-bd_sf"/>
</dbReference>
<dbReference type="GO" id="GO:0016491">
    <property type="term" value="F:oxidoreductase activity"/>
    <property type="evidence" value="ECO:0007669"/>
    <property type="project" value="InterPro"/>
</dbReference>
<protein>
    <submittedName>
        <fullName evidence="1">Uncharacterized protein</fullName>
    </submittedName>
</protein>
<sequence>MTYDPEGQPKVKGLATYRVPRIKVVPVMDVYFVQTNEPTGPFGAKSVSEIAIDGTAPAIASAIHNATGIWMRQLPYTPERVLKNLKENTK</sequence>
<name>A0A645I4L1_9ZZZZ</name>
<gene>
    <name evidence="1" type="ORF">SDC9_193814</name>
</gene>
<organism evidence="1">
    <name type="scientific">bioreactor metagenome</name>
    <dbReference type="NCBI Taxonomy" id="1076179"/>
    <lineage>
        <taxon>unclassified sequences</taxon>
        <taxon>metagenomes</taxon>
        <taxon>ecological metagenomes</taxon>
    </lineage>
</organism>
<proteinExistence type="predicted"/>
<dbReference type="SUPFAM" id="SSF56003">
    <property type="entry name" value="Molybdenum cofactor-binding domain"/>
    <property type="match status" value="1"/>
</dbReference>
<reference evidence="1" key="1">
    <citation type="submission" date="2019-08" db="EMBL/GenBank/DDBJ databases">
        <authorList>
            <person name="Kucharzyk K."/>
            <person name="Murdoch R.W."/>
            <person name="Higgins S."/>
            <person name="Loffler F."/>
        </authorList>
    </citation>
    <scope>NUCLEOTIDE SEQUENCE</scope>
</reference>
<dbReference type="EMBL" id="VSSQ01106726">
    <property type="protein sequence ID" value="MPN46231.1"/>
    <property type="molecule type" value="Genomic_DNA"/>
</dbReference>
<comment type="caution">
    <text evidence="1">The sequence shown here is derived from an EMBL/GenBank/DDBJ whole genome shotgun (WGS) entry which is preliminary data.</text>
</comment>
<accession>A0A645I4L1</accession>
<dbReference type="Gene3D" id="3.30.365.10">
    <property type="entry name" value="Aldehyde oxidase/xanthine dehydrogenase, molybdopterin binding domain"/>
    <property type="match status" value="1"/>
</dbReference>
<evidence type="ECO:0000313" key="1">
    <source>
        <dbReference type="EMBL" id="MPN46231.1"/>
    </source>
</evidence>